<gene>
    <name evidence="2" type="ORF">OXPF_15660</name>
</gene>
<evidence type="ECO:0000313" key="2">
    <source>
        <dbReference type="EMBL" id="KPU45088.1"/>
    </source>
</evidence>
<evidence type="ECO:0008006" key="4">
    <source>
        <dbReference type="Google" id="ProtNLM"/>
    </source>
</evidence>
<feature type="transmembrane region" description="Helical" evidence="1">
    <location>
        <begin position="257"/>
        <end position="274"/>
    </location>
</feature>
<dbReference type="Proteomes" id="UP000050326">
    <property type="component" value="Unassembled WGS sequence"/>
</dbReference>
<keyword evidence="3" id="KW-1185">Reference proteome</keyword>
<organism evidence="2 3">
    <name type="scientific">Oxobacter pfennigii</name>
    <dbReference type="NCBI Taxonomy" id="36849"/>
    <lineage>
        <taxon>Bacteria</taxon>
        <taxon>Bacillati</taxon>
        <taxon>Bacillota</taxon>
        <taxon>Clostridia</taxon>
        <taxon>Eubacteriales</taxon>
        <taxon>Clostridiaceae</taxon>
        <taxon>Oxobacter</taxon>
    </lineage>
</organism>
<dbReference type="InterPro" id="IPR045798">
    <property type="entry name" value="TrbL_Firmicutes"/>
</dbReference>
<protein>
    <recommendedName>
        <fullName evidence="4">TrbL/VirB6 plasmid conjugal transfer protein</fullName>
    </recommendedName>
</protein>
<proteinExistence type="predicted"/>
<keyword evidence="1" id="KW-1133">Transmembrane helix</keyword>
<comment type="caution">
    <text evidence="2">The sequence shown here is derived from an EMBL/GenBank/DDBJ whole genome shotgun (WGS) entry which is preliminary data.</text>
</comment>
<feature type="transmembrane region" description="Helical" evidence="1">
    <location>
        <begin position="64"/>
        <end position="82"/>
    </location>
</feature>
<keyword evidence="1" id="KW-0812">Transmembrane</keyword>
<feature type="transmembrane region" description="Helical" evidence="1">
    <location>
        <begin position="102"/>
        <end position="124"/>
    </location>
</feature>
<keyword evidence="1" id="KW-0472">Membrane</keyword>
<dbReference type="OrthoDB" id="9805295at2"/>
<dbReference type="EMBL" id="LKET01000028">
    <property type="protein sequence ID" value="KPU45088.1"/>
    <property type="molecule type" value="Genomic_DNA"/>
</dbReference>
<accession>A0A0N8NTK5</accession>
<dbReference type="Pfam" id="PF19478">
    <property type="entry name" value="TrbL_2"/>
    <property type="match status" value="1"/>
</dbReference>
<feature type="transmembrane region" description="Helical" evidence="1">
    <location>
        <begin position="160"/>
        <end position="189"/>
    </location>
</feature>
<dbReference type="AlphaFoldDB" id="A0A0N8NTK5"/>
<dbReference type="STRING" id="36849.OXPF_15660"/>
<dbReference type="PATRIC" id="fig|36849.3.peg.1657"/>
<feature type="transmembrane region" description="Helical" evidence="1">
    <location>
        <begin position="224"/>
        <end position="245"/>
    </location>
</feature>
<evidence type="ECO:0000256" key="1">
    <source>
        <dbReference type="SAM" id="Phobius"/>
    </source>
</evidence>
<sequence length="287" mass="31699">MNSLLDKIGEWFKEALIGSITGNFQGMFEEVNTKAGEIASQVGQTPEGWNSGVFSMIKSLSDTVILPVAGMILTFVLCYELIQMIIDKNNMHDFDTWIFFKWIFKTFVATYILTHTFDIVMAVFDLAQSAINGSAGIISGSLNVTLAMDGLQAQLEAMEWYALLGLYMESAILSLCMKALSVCIFLIVYGRMLEIYLTTSVAAIPFATMVNREWGSIGQNYLKSLFAIAFQGFLIMVCVAIYAVLLNSTVFSDNIHTAIWGVLGYTVLLCFSLFKTGSLSKSIFAAH</sequence>
<evidence type="ECO:0000313" key="3">
    <source>
        <dbReference type="Proteomes" id="UP000050326"/>
    </source>
</evidence>
<name>A0A0N8NTK5_9CLOT</name>
<reference evidence="2 3" key="1">
    <citation type="submission" date="2015-09" db="EMBL/GenBank/DDBJ databases">
        <title>Genome sequence of Oxobacter pfennigii DSM 3222.</title>
        <authorList>
            <person name="Poehlein A."/>
            <person name="Bengelsdorf F.R."/>
            <person name="Schiel-Bengelsdorf B."/>
            <person name="Duerre P."/>
            <person name="Daniel R."/>
        </authorList>
    </citation>
    <scope>NUCLEOTIDE SEQUENCE [LARGE SCALE GENOMIC DNA]</scope>
    <source>
        <strain evidence="2 3">DSM 3222</strain>
    </source>
</reference>
<dbReference type="RefSeq" id="WP_054874627.1">
    <property type="nucleotide sequence ID" value="NZ_LKET01000028.1"/>
</dbReference>